<dbReference type="Pfam" id="PF13639">
    <property type="entry name" value="zf-RING_2"/>
    <property type="match status" value="1"/>
</dbReference>
<reference evidence="4 5" key="1">
    <citation type="journal article" date="2021" name="Hortic Res">
        <title>Chromosome-scale assembly of the Dendrobium chrysotoxum genome enhances the understanding of orchid evolution.</title>
        <authorList>
            <person name="Zhang Y."/>
            <person name="Zhang G.Q."/>
            <person name="Zhang D."/>
            <person name="Liu X.D."/>
            <person name="Xu X.Y."/>
            <person name="Sun W.H."/>
            <person name="Yu X."/>
            <person name="Zhu X."/>
            <person name="Wang Z.W."/>
            <person name="Zhao X."/>
            <person name="Zhong W.Y."/>
            <person name="Chen H."/>
            <person name="Yin W.L."/>
            <person name="Huang T."/>
            <person name="Niu S.C."/>
            <person name="Liu Z.J."/>
        </authorList>
    </citation>
    <scope>NUCLEOTIDE SEQUENCE [LARGE SCALE GENOMIC DNA]</scope>
    <source>
        <strain evidence="4">Lindl</strain>
    </source>
</reference>
<dbReference type="InterPro" id="IPR001841">
    <property type="entry name" value="Znf_RING"/>
</dbReference>
<name>A0AAV7GBB1_DENCH</name>
<sequence>MGSSSSKASEDGGMRRRSREVGVFSSCCFACSPTLSDEQIAQIHRSSKGITCRDDGASKSCLENHASCGEFTDCQCTSLINTNIDQNRGMKSFMHQNDSGCSNSQGLSLIDQSSSHSGCLHCPCTFMPERTCFRICKASALRSSRNNVSSGDDGSFGNNSTGSGENIRVENNHDNDRSNVHVEASLEELSHRNLQETDNSDVMNHFRRHGPPLPLEGSMRFSRTRSVGRLRDRVLRRSTLSEDLFGALLLEERSLIRSNSQVFSRQTMARTSNSTQANEALLSSHVDGSTGSGQLQTSRASQIREIGNHDLLEHRSAFLERRRRIRSQVRALQRLGSRFENLSGHDRSCILSGQHRTGQCTCRLSNRPPHDNNDTSNTSSISRIVMLAEALFEVLDEIHQQSAVLSSRQSISSLGSFPAPKEAVDNIPLKVYAKSKTHLNQEVPQCYICLVEYEDGDFIRTLPCQHEFHQTCVDKWLKEIHRLLLEDNIKRNASFYTNGVVIKLLKGINDQLEFVVVAEVEEEDHSS</sequence>
<dbReference type="PANTHER" id="PTHR47531:SF2">
    <property type="entry name" value="RING_U-BOX SUPERFAMILY PROTEIN"/>
    <property type="match status" value="1"/>
</dbReference>
<dbReference type="InterPro" id="IPR013083">
    <property type="entry name" value="Znf_RING/FYVE/PHD"/>
</dbReference>
<proteinExistence type="predicted"/>
<dbReference type="GO" id="GO:0008270">
    <property type="term" value="F:zinc ion binding"/>
    <property type="evidence" value="ECO:0007669"/>
    <property type="project" value="UniProtKB-KW"/>
</dbReference>
<keyword evidence="5" id="KW-1185">Reference proteome</keyword>
<evidence type="ECO:0000259" key="3">
    <source>
        <dbReference type="PROSITE" id="PS50089"/>
    </source>
</evidence>
<dbReference type="PANTHER" id="PTHR47531">
    <property type="entry name" value="RING/U-BOX SUPERFAMILY PROTEIN"/>
    <property type="match status" value="1"/>
</dbReference>
<dbReference type="Proteomes" id="UP000775213">
    <property type="component" value="Unassembled WGS sequence"/>
</dbReference>
<dbReference type="AlphaFoldDB" id="A0AAV7GBB1"/>
<dbReference type="EMBL" id="JAGFBR010000017">
    <property type="protein sequence ID" value="KAH0452658.1"/>
    <property type="molecule type" value="Genomic_DNA"/>
</dbReference>
<keyword evidence="1" id="KW-0479">Metal-binding</keyword>
<feature type="compositionally biased region" description="Low complexity" evidence="2">
    <location>
        <begin position="146"/>
        <end position="166"/>
    </location>
</feature>
<gene>
    <name evidence="4" type="ORF">IEQ34_019957</name>
</gene>
<feature type="region of interest" description="Disordered" evidence="2">
    <location>
        <begin position="144"/>
        <end position="177"/>
    </location>
</feature>
<accession>A0AAV7GBB1</accession>
<dbReference type="PROSITE" id="PS50089">
    <property type="entry name" value="ZF_RING_2"/>
    <property type="match status" value="1"/>
</dbReference>
<feature type="compositionally biased region" description="Basic and acidic residues" evidence="2">
    <location>
        <begin position="167"/>
        <end position="177"/>
    </location>
</feature>
<dbReference type="Gene3D" id="3.30.40.10">
    <property type="entry name" value="Zinc/RING finger domain, C3HC4 (zinc finger)"/>
    <property type="match status" value="1"/>
</dbReference>
<dbReference type="FunFam" id="3.30.40.10:FF:000388">
    <property type="entry name" value="Putative RING zinc finger domain superfamily protein"/>
    <property type="match status" value="1"/>
</dbReference>
<evidence type="ECO:0000256" key="2">
    <source>
        <dbReference type="SAM" id="MobiDB-lite"/>
    </source>
</evidence>
<organism evidence="4 5">
    <name type="scientific">Dendrobium chrysotoxum</name>
    <name type="common">Orchid</name>
    <dbReference type="NCBI Taxonomy" id="161865"/>
    <lineage>
        <taxon>Eukaryota</taxon>
        <taxon>Viridiplantae</taxon>
        <taxon>Streptophyta</taxon>
        <taxon>Embryophyta</taxon>
        <taxon>Tracheophyta</taxon>
        <taxon>Spermatophyta</taxon>
        <taxon>Magnoliopsida</taxon>
        <taxon>Liliopsida</taxon>
        <taxon>Asparagales</taxon>
        <taxon>Orchidaceae</taxon>
        <taxon>Epidendroideae</taxon>
        <taxon>Malaxideae</taxon>
        <taxon>Dendrobiinae</taxon>
        <taxon>Dendrobium</taxon>
    </lineage>
</organism>
<evidence type="ECO:0000313" key="5">
    <source>
        <dbReference type="Proteomes" id="UP000775213"/>
    </source>
</evidence>
<evidence type="ECO:0000256" key="1">
    <source>
        <dbReference type="PROSITE-ProRule" id="PRU00175"/>
    </source>
</evidence>
<keyword evidence="1" id="KW-0863">Zinc-finger</keyword>
<dbReference type="SUPFAM" id="SSF57850">
    <property type="entry name" value="RING/U-box"/>
    <property type="match status" value="1"/>
</dbReference>
<feature type="domain" description="RING-type" evidence="3">
    <location>
        <begin position="446"/>
        <end position="476"/>
    </location>
</feature>
<evidence type="ECO:0000313" key="4">
    <source>
        <dbReference type="EMBL" id="KAH0452658.1"/>
    </source>
</evidence>
<comment type="caution">
    <text evidence="4">The sequence shown here is derived from an EMBL/GenBank/DDBJ whole genome shotgun (WGS) entry which is preliminary data.</text>
</comment>
<protein>
    <recommendedName>
        <fullName evidence="3">RING-type domain-containing protein</fullName>
    </recommendedName>
</protein>
<keyword evidence="1" id="KW-0862">Zinc</keyword>